<dbReference type="Proteomes" id="UP000261540">
    <property type="component" value="Unplaced"/>
</dbReference>
<evidence type="ECO:0000313" key="9">
    <source>
        <dbReference type="Proteomes" id="UP000261540"/>
    </source>
</evidence>
<evidence type="ECO:0000256" key="5">
    <source>
        <dbReference type="SAM" id="MobiDB-lite"/>
    </source>
</evidence>
<dbReference type="Ensembl" id="ENSPKIT00000004689.1">
    <property type="protein sequence ID" value="ENSPKIP00000023990.1"/>
    <property type="gene ID" value="ENSPKIG00000007415.1"/>
</dbReference>
<dbReference type="STRING" id="1676925.ENSPKIP00000023990"/>
<dbReference type="PROSITE" id="PS50986">
    <property type="entry name" value="MANSC"/>
    <property type="match status" value="1"/>
</dbReference>
<dbReference type="PANTHER" id="PTHR46750:SF2">
    <property type="entry name" value="MANSC DOMAIN-CONTAINING PROTEIN 4"/>
    <property type="match status" value="1"/>
</dbReference>
<dbReference type="Pfam" id="PF07502">
    <property type="entry name" value="MANEC"/>
    <property type="match status" value="1"/>
</dbReference>
<organism evidence="8 9">
    <name type="scientific">Paramormyrops kingsleyae</name>
    <dbReference type="NCBI Taxonomy" id="1676925"/>
    <lineage>
        <taxon>Eukaryota</taxon>
        <taxon>Metazoa</taxon>
        <taxon>Chordata</taxon>
        <taxon>Craniata</taxon>
        <taxon>Vertebrata</taxon>
        <taxon>Euteleostomi</taxon>
        <taxon>Actinopterygii</taxon>
        <taxon>Neopterygii</taxon>
        <taxon>Teleostei</taxon>
        <taxon>Osteoglossocephala</taxon>
        <taxon>Osteoglossomorpha</taxon>
        <taxon>Osteoglossiformes</taxon>
        <taxon>Mormyridae</taxon>
        <taxon>Paramormyrops</taxon>
    </lineage>
</organism>
<dbReference type="InterPro" id="IPR013980">
    <property type="entry name" value="MANSC_dom"/>
</dbReference>
<dbReference type="SMART" id="SM00765">
    <property type="entry name" value="MANEC"/>
    <property type="match status" value="1"/>
</dbReference>
<dbReference type="GeneTree" id="ENSGT00940000153377"/>
<dbReference type="InterPro" id="IPR011106">
    <property type="entry name" value="MANSC_N"/>
</dbReference>
<evidence type="ECO:0000259" key="7">
    <source>
        <dbReference type="PROSITE" id="PS50986"/>
    </source>
</evidence>
<feature type="compositionally biased region" description="Polar residues" evidence="5">
    <location>
        <begin position="150"/>
        <end position="164"/>
    </location>
</feature>
<reference evidence="8" key="1">
    <citation type="submission" date="2025-08" db="UniProtKB">
        <authorList>
            <consortium name="Ensembl"/>
        </authorList>
    </citation>
    <scope>IDENTIFICATION</scope>
</reference>
<dbReference type="PANTHER" id="PTHR46750">
    <property type="entry name" value="KUNITZ-TYPE PROTEASE INHIBITOR 1"/>
    <property type="match status" value="1"/>
</dbReference>
<comment type="subcellular location">
    <subcellularLocation>
        <location evidence="1">Membrane</location>
    </subcellularLocation>
</comment>
<evidence type="ECO:0000256" key="4">
    <source>
        <dbReference type="ARBA" id="ARBA00023180"/>
    </source>
</evidence>
<dbReference type="GO" id="GO:0030198">
    <property type="term" value="P:extracellular matrix organization"/>
    <property type="evidence" value="ECO:0007669"/>
    <property type="project" value="TreeGrafter"/>
</dbReference>
<sequence>MRRVWESVKRRGRHFLAGCSPTTFYKNCWIRRFPGIFIDIDESQRRGAQLLKFYQEETALKCSRTCCLTRNFSCNLAMFHYDTVQESVNCFHLHCPTLESCIPRHRGNVILYNISAGEGCSHVAPHLFDIAHATPPSSLMSKSSSALTSPISSHMTRSTPVTSTSPLKMTIDVQTTILALYTNSTGGNHTTHSQSSAIPRYPGPLLLPTSTHAHSIPAGPANIDSGKQYPNDTKGYVSRNHTEVEVGSGKPNTVTPTWHIAVKALLVPIVVVSAVLLTCCCTTLMAINWRGKRKGHYRTSWGKKKGSMQLVKYVIIRERF</sequence>
<evidence type="ECO:0000256" key="1">
    <source>
        <dbReference type="ARBA" id="ARBA00004370"/>
    </source>
</evidence>
<keyword evidence="3 6" id="KW-0472">Membrane</keyword>
<keyword evidence="6" id="KW-0812">Transmembrane</keyword>
<dbReference type="GO" id="GO:0005886">
    <property type="term" value="C:plasma membrane"/>
    <property type="evidence" value="ECO:0007669"/>
    <property type="project" value="TreeGrafter"/>
</dbReference>
<feature type="domain" description="MANSC" evidence="7">
    <location>
        <begin position="32"/>
        <end position="112"/>
    </location>
</feature>
<accession>A0A3B3S1H3</accession>
<feature type="region of interest" description="Disordered" evidence="5">
    <location>
        <begin position="141"/>
        <end position="164"/>
    </location>
</feature>
<reference evidence="8" key="2">
    <citation type="submission" date="2025-09" db="UniProtKB">
        <authorList>
            <consortium name="Ensembl"/>
        </authorList>
    </citation>
    <scope>IDENTIFICATION</scope>
</reference>
<proteinExistence type="predicted"/>
<evidence type="ECO:0000256" key="3">
    <source>
        <dbReference type="ARBA" id="ARBA00023136"/>
    </source>
</evidence>
<dbReference type="AlphaFoldDB" id="A0A3B3S1H3"/>
<dbReference type="GO" id="GO:0008544">
    <property type="term" value="P:epidermis development"/>
    <property type="evidence" value="ECO:0007669"/>
    <property type="project" value="TreeGrafter"/>
</dbReference>
<dbReference type="GO" id="GO:0060429">
    <property type="term" value="P:epithelium development"/>
    <property type="evidence" value="ECO:0007669"/>
    <property type="project" value="TreeGrafter"/>
</dbReference>
<feature type="transmembrane region" description="Helical" evidence="6">
    <location>
        <begin position="265"/>
        <end position="289"/>
    </location>
</feature>
<keyword evidence="6" id="KW-1133">Transmembrane helix</keyword>
<protein>
    <submittedName>
        <fullName evidence="8">MANSC domain containing 4</fullName>
    </submittedName>
</protein>
<evidence type="ECO:0000256" key="6">
    <source>
        <dbReference type="SAM" id="Phobius"/>
    </source>
</evidence>
<keyword evidence="4" id="KW-0325">Glycoprotein</keyword>
<evidence type="ECO:0000313" key="8">
    <source>
        <dbReference type="Ensembl" id="ENSPKIP00000023990.1"/>
    </source>
</evidence>
<dbReference type="GO" id="GO:0004867">
    <property type="term" value="F:serine-type endopeptidase inhibitor activity"/>
    <property type="evidence" value="ECO:0007669"/>
    <property type="project" value="TreeGrafter"/>
</dbReference>
<name>A0A3B3S1H3_9TELE</name>
<keyword evidence="2" id="KW-0732">Signal</keyword>
<evidence type="ECO:0000256" key="2">
    <source>
        <dbReference type="ARBA" id="ARBA00022729"/>
    </source>
</evidence>
<keyword evidence="9" id="KW-1185">Reference proteome</keyword>